<dbReference type="GO" id="GO:0050415">
    <property type="term" value="F:formimidoylglutamase activity"/>
    <property type="evidence" value="ECO:0007669"/>
    <property type="project" value="UniProtKB-UniRule"/>
</dbReference>
<dbReference type="GO" id="GO:0019556">
    <property type="term" value="P:L-histidine catabolic process to glutamate and formamide"/>
    <property type="evidence" value="ECO:0007669"/>
    <property type="project" value="UniProtKB-UniRule"/>
</dbReference>
<name>A0A9X7VYB2_9BACL</name>
<evidence type="ECO:0000256" key="8">
    <source>
        <dbReference type="RuleBase" id="RU003684"/>
    </source>
</evidence>
<accession>A0A9X7VYB2</accession>
<keyword evidence="1 6" id="KW-0479">Metal-binding</keyword>
<dbReference type="GO" id="GO:0046872">
    <property type="term" value="F:metal ion binding"/>
    <property type="evidence" value="ECO:0007669"/>
    <property type="project" value="UniProtKB-KW"/>
</dbReference>
<dbReference type="GO" id="GO:0033389">
    <property type="term" value="P:putrescine biosynthetic process from arginine, via agmatine"/>
    <property type="evidence" value="ECO:0007669"/>
    <property type="project" value="TreeGrafter"/>
</dbReference>
<evidence type="ECO:0000313" key="10">
    <source>
        <dbReference type="Proteomes" id="UP000663505"/>
    </source>
</evidence>
<dbReference type="Proteomes" id="UP000663505">
    <property type="component" value="Chromosome"/>
</dbReference>
<feature type="binding site" evidence="6">
    <location>
        <position position="149"/>
    </location>
    <ligand>
        <name>Mn(2+)</name>
        <dbReference type="ChEBI" id="CHEBI:29035"/>
        <label>1</label>
    </ligand>
</feature>
<dbReference type="PRINTS" id="PR00116">
    <property type="entry name" value="ARGINASE"/>
</dbReference>
<dbReference type="Pfam" id="PF00491">
    <property type="entry name" value="Arginase"/>
    <property type="match status" value="1"/>
</dbReference>
<dbReference type="SUPFAM" id="SSF52768">
    <property type="entry name" value="Arginase/deacetylase"/>
    <property type="match status" value="1"/>
</dbReference>
<dbReference type="InterPro" id="IPR020855">
    <property type="entry name" value="Ureohydrolase_Mn_BS"/>
</dbReference>
<feature type="binding site" evidence="6">
    <location>
        <position position="243"/>
    </location>
    <ligand>
        <name>Mn(2+)</name>
        <dbReference type="ChEBI" id="CHEBI:29035"/>
        <label>1</label>
    </ligand>
</feature>
<evidence type="ECO:0000256" key="6">
    <source>
        <dbReference type="PIRSR" id="PIRSR036979-1"/>
    </source>
</evidence>
<dbReference type="PIRSF" id="PIRSF036979">
    <property type="entry name" value="Arginase"/>
    <property type="match status" value="1"/>
</dbReference>
<organism evidence="9 10">
    <name type="scientific">Alicyclobacillus mengziensis</name>
    <dbReference type="NCBI Taxonomy" id="2931921"/>
    <lineage>
        <taxon>Bacteria</taxon>
        <taxon>Bacillati</taxon>
        <taxon>Bacillota</taxon>
        <taxon>Bacilli</taxon>
        <taxon>Bacillales</taxon>
        <taxon>Alicyclobacillaceae</taxon>
        <taxon>Alicyclobacillus</taxon>
    </lineage>
</organism>
<dbReference type="PROSITE" id="PS51409">
    <property type="entry name" value="ARGINASE_2"/>
    <property type="match status" value="1"/>
</dbReference>
<dbReference type="KEGG" id="afx:JZ786_21400"/>
<comment type="similarity">
    <text evidence="7 8">Belongs to the arginase family.</text>
</comment>
<dbReference type="CDD" id="cd09990">
    <property type="entry name" value="Agmatinase-like"/>
    <property type="match status" value="1"/>
</dbReference>
<dbReference type="PANTHER" id="PTHR11358:SF35">
    <property type="entry name" value="FORMIMIDOYLGLUTAMASE"/>
    <property type="match status" value="1"/>
</dbReference>
<keyword evidence="2 8" id="KW-0378">Hydrolase</keyword>
<evidence type="ECO:0000313" key="9">
    <source>
        <dbReference type="EMBL" id="QSO46949.1"/>
    </source>
</evidence>
<sequence>MISHVERPNSRFRDHLDPKVSDWIAPYHPDEPFDVAMLGVPLSKTSISHSAAFRLPDAIRGSFQSYGPYNMNHNLDLSEKLRVVDAGNVQMHLTDLALCHQRIEEAVASYWQVHDAPLILLGGDHSVTGAAVLGLTQATKGTYGVIHFDAHHDVRNLEDGGRSNGTPFRTLLSSGALLGKHVVQIGLRDYVNAKAYYEYVVEAGVTVVTARQVLHQGLEGVLDEAYRIASKDTDGVYVSFDMDVLDQCYVPGVPAPGPGGLTVFEALEALEWLGAKKNVQMMDIVCADPAQDFRDLTTRVAANVVLSFLTGVALRHAG</sequence>
<keyword evidence="4 6" id="KW-0464">Manganese</keyword>
<keyword evidence="3" id="KW-0369">Histidine metabolism</keyword>
<feature type="binding site" evidence="6">
    <location>
        <position position="153"/>
    </location>
    <ligand>
        <name>Mn(2+)</name>
        <dbReference type="ChEBI" id="CHEBI:29035"/>
        <label>1</label>
    </ligand>
</feature>
<dbReference type="Gene3D" id="3.40.800.10">
    <property type="entry name" value="Ureohydrolase domain"/>
    <property type="match status" value="1"/>
</dbReference>
<keyword evidence="10" id="KW-1185">Reference proteome</keyword>
<evidence type="ECO:0000256" key="7">
    <source>
        <dbReference type="PROSITE-ProRule" id="PRU00742"/>
    </source>
</evidence>
<dbReference type="PROSITE" id="PS01053">
    <property type="entry name" value="ARGINASE_1"/>
    <property type="match status" value="1"/>
</dbReference>
<dbReference type="AlphaFoldDB" id="A0A9X7VYB2"/>
<gene>
    <name evidence="9" type="primary">hutG</name>
    <name evidence="9" type="ORF">JZ786_21400</name>
</gene>
<evidence type="ECO:0000256" key="3">
    <source>
        <dbReference type="ARBA" id="ARBA00022808"/>
    </source>
</evidence>
<dbReference type="InterPro" id="IPR023696">
    <property type="entry name" value="Ureohydrolase_dom_sf"/>
</dbReference>
<dbReference type="InterPro" id="IPR005923">
    <property type="entry name" value="HutG"/>
</dbReference>
<evidence type="ECO:0000256" key="4">
    <source>
        <dbReference type="ARBA" id="ARBA00023211"/>
    </source>
</evidence>
<comment type="cofactor">
    <cofactor evidence="6">
        <name>Mn(2+)</name>
        <dbReference type="ChEBI" id="CHEBI:29035"/>
    </cofactor>
    <text evidence="6">Binds 2 manganese ions per subunit.</text>
</comment>
<dbReference type="InterPro" id="IPR006035">
    <property type="entry name" value="Ureohydrolase"/>
</dbReference>
<evidence type="ECO:0000256" key="1">
    <source>
        <dbReference type="ARBA" id="ARBA00022723"/>
    </source>
</evidence>
<dbReference type="EMBL" id="CP071182">
    <property type="protein sequence ID" value="QSO46949.1"/>
    <property type="molecule type" value="Genomic_DNA"/>
</dbReference>
<protein>
    <recommendedName>
        <fullName evidence="5">Formimidoylglutamase</fullName>
        <ecNumber evidence="5">3.5.3.8</ecNumber>
    </recommendedName>
</protein>
<proteinExistence type="inferred from homology"/>
<feature type="binding site" evidence="6">
    <location>
        <position position="125"/>
    </location>
    <ligand>
        <name>Mn(2+)</name>
        <dbReference type="ChEBI" id="CHEBI:29035"/>
        <label>1</label>
    </ligand>
</feature>
<dbReference type="NCBIfam" id="TIGR01227">
    <property type="entry name" value="hutG"/>
    <property type="match status" value="1"/>
</dbReference>
<dbReference type="EC" id="3.5.3.8" evidence="5"/>
<feature type="binding site" evidence="6">
    <location>
        <position position="151"/>
    </location>
    <ligand>
        <name>Mn(2+)</name>
        <dbReference type="ChEBI" id="CHEBI:29035"/>
        <label>1</label>
    </ligand>
</feature>
<dbReference type="RefSeq" id="WP_206656310.1">
    <property type="nucleotide sequence ID" value="NZ_CP071182.1"/>
</dbReference>
<dbReference type="PANTHER" id="PTHR11358">
    <property type="entry name" value="ARGINASE/AGMATINASE"/>
    <property type="match status" value="1"/>
</dbReference>
<reference evidence="9 10" key="1">
    <citation type="submission" date="2021-02" db="EMBL/GenBank/DDBJ databases">
        <title>Alicyclobacillus curvatus sp. nov. and Alicyclobacillus mengziensis sp. nov., two acidophilic bacteria isolated from acid mine drainage.</title>
        <authorList>
            <person name="Huang Y."/>
        </authorList>
    </citation>
    <scope>NUCLEOTIDE SEQUENCE [LARGE SCALE GENOMIC DNA]</scope>
    <source>
        <strain evidence="9 10">S30H14</strain>
    </source>
</reference>
<feature type="binding site" evidence="6">
    <location>
        <position position="241"/>
    </location>
    <ligand>
        <name>Mn(2+)</name>
        <dbReference type="ChEBI" id="CHEBI:29035"/>
        <label>1</label>
    </ligand>
</feature>
<evidence type="ECO:0000256" key="2">
    <source>
        <dbReference type="ARBA" id="ARBA00022801"/>
    </source>
</evidence>
<evidence type="ECO:0000256" key="5">
    <source>
        <dbReference type="NCBIfam" id="TIGR01227"/>
    </source>
</evidence>
<dbReference type="GO" id="GO:0008783">
    <property type="term" value="F:agmatinase activity"/>
    <property type="evidence" value="ECO:0007669"/>
    <property type="project" value="TreeGrafter"/>
</dbReference>